<evidence type="ECO:0000256" key="2">
    <source>
        <dbReference type="ARBA" id="ARBA00012925"/>
    </source>
</evidence>
<dbReference type="PROSITE" id="PS51144">
    <property type="entry name" value="ALPHA_CA_2"/>
    <property type="match status" value="1"/>
</dbReference>
<dbReference type="InterPro" id="IPR041891">
    <property type="entry name" value="Alpha_CA_prokaryot-like"/>
</dbReference>
<dbReference type="EMBL" id="CP031023">
    <property type="protein sequence ID" value="AZA16631.1"/>
    <property type="molecule type" value="Genomic_DNA"/>
</dbReference>
<dbReference type="PANTHER" id="PTHR18952:SF265">
    <property type="entry name" value="CARBONIC ANHYDRASE"/>
    <property type="match status" value="1"/>
</dbReference>
<keyword evidence="5" id="KW-0456">Lyase</keyword>
<dbReference type="CDD" id="cd03124">
    <property type="entry name" value="alpha_CA_prokaryotic_like"/>
    <property type="match status" value="1"/>
</dbReference>
<accession>A0A061C0Z8</accession>
<dbReference type="InterPro" id="IPR036398">
    <property type="entry name" value="CA_dom_sf"/>
</dbReference>
<reference evidence="9 10" key="2">
    <citation type="submission" date="2021-12" db="EMBL/GenBank/DDBJ databases">
        <title>Antimicrobial susceptibility of Lactobacillus delbrueckii subsp. lactis obtained from milk products and other habitats.</title>
        <authorList>
            <person name="Shani N."/>
        </authorList>
    </citation>
    <scope>NUCLEOTIDE SEQUENCE [LARGE SCALE GENOMIC DNA]</scope>
    <source>
        <strain evidence="9 10">FAM 21755</strain>
    </source>
</reference>
<organism evidence="8">
    <name type="scientific">Lactobacillus delbrueckii subsp. lactis</name>
    <dbReference type="NCBI Taxonomy" id="29397"/>
    <lineage>
        <taxon>Bacteria</taxon>
        <taxon>Bacillati</taxon>
        <taxon>Bacillota</taxon>
        <taxon>Bacilli</taxon>
        <taxon>Lactobacillales</taxon>
        <taxon>Lactobacillaceae</taxon>
        <taxon>Lactobacillus</taxon>
    </lineage>
</organism>
<dbReference type="OrthoDB" id="5327615at2"/>
<dbReference type="AlphaFoldDB" id="A0A061C0Z8"/>
<evidence type="ECO:0000256" key="6">
    <source>
        <dbReference type="ARBA" id="ARBA00048348"/>
    </source>
</evidence>
<dbReference type="GO" id="GO:0008270">
    <property type="term" value="F:zinc ion binding"/>
    <property type="evidence" value="ECO:0007669"/>
    <property type="project" value="InterPro"/>
</dbReference>
<evidence type="ECO:0000313" key="9">
    <source>
        <dbReference type="EMBL" id="MCD5563588.1"/>
    </source>
</evidence>
<comment type="catalytic activity">
    <reaction evidence="6">
        <text>hydrogencarbonate + H(+) = CO2 + H2O</text>
        <dbReference type="Rhea" id="RHEA:10748"/>
        <dbReference type="ChEBI" id="CHEBI:15377"/>
        <dbReference type="ChEBI" id="CHEBI:15378"/>
        <dbReference type="ChEBI" id="CHEBI:16526"/>
        <dbReference type="ChEBI" id="CHEBI:17544"/>
        <dbReference type="EC" id="4.2.1.1"/>
    </reaction>
</comment>
<comment type="similarity">
    <text evidence="1">Belongs to the alpha-carbonic anhydrase family.</text>
</comment>
<dbReference type="Pfam" id="PF00194">
    <property type="entry name" value="Carb_anhydrase"/>
    <property type="match status" value="2"/>
</dbReference>
<sequence>MEYINYQTQDQWQGPASQQSPIDIVLEQTTPRPLADQPLTVSFVGDQALTRDPRSSGDQFIGAGTLTLGNHHYHFLRLHFHDHSEHLFDGQRQDAEVHFVYQDDQGQTLVLAMLGIRAADGEAGFDFAPVINGQAGAAYLNQFFANNQGYFNYTGSLTTPPLSPDVTWVVLDAVHPFSSGSLALIHDLFADNYRAPQPITVPVYHYYESGK</sequence>
<evidence type="ECO:0000256" key="5">
    <source>
        <dbReference type="ARBA" id="ARBA00023239"/>
    </source>
</evidence>
<dbReference type="GO" id="GO:0004089">
    <property type="term" value="F:carbonate dehydratase activity"/>
    <property type="evidence" value="ECO:0007669"/>
    <property type="project" value="UniProtKB-EC"/>
</dbReference>
<dbReference type="InterPro" id="IPR023561">
    <property type="entry name" value="Carbonic_anhydrase_a-class"/>
</dbReference>
<name>A0A061C0Z8_LACDL</name>
<evidence type="ECO:0000256" key="4">
    <source>
        <dbReference type="ARBA" id="ARBA00022833"/>
    </source>
</evidence>
<reference evidence="8" key="1">
    <citation type="submission" date="2018-07" db="EMBL/GenBank/DDBJ databases">
        <authorList>
            <person name="Somerville V."/>
        </authorList>
    </citation>
    <scope>NUCLEOTIDE SEQUENCE</scope>
    <source>
        <strain evidence="8">NWC_2_2</strain>
    </source>
</reference>
<gene>
    <name evidence="8" type="ORF">DQL93_09155</name>
    <name evidence="9" type="ORF">LOB85_05580</name>
</gene>
<dbReference type="Gene3D" id="3.10.200.10">
    <property type="entry name" value="Alpha carbonic anhydrase"/>
    <property type="match status" value="1"/>
</dbReference>
<evidence type="ECO:0000256" key="3">
    <source>
        <dbReference type="ARBA" id="ARBA00022723"/>
    </source>
</evidence>
<dbReference type="PANTHER" id="PTHR18952">
    <property type="entry name" value="CARBONIC ANHYDRASE"/>
    <property type="match status" value="1"/>
</dbReference>
<keyword evidence="3" id="KW-0479">Metal-binding</keyword>
<evidence type="ECO:0000256" key="1">
    <source>
        <dbReference type="ARBA" id="ARBA00010718"/>
    </source>
</evidence>
<dbReference type="InterPro" id="IPR001148">
    <property type="entry name" value="CA_dom"/>
</dbReference>
<proteinExistence type="inferred from homology"/>
<keyword evidence="4" id="KW-0862">Zinc</keyword>
<evidence type="ECO:0000313" key="10">
    <source>
        <dbReference type="Proteomes" id="UP001200334"/>
    </source>
</evidence>
<dbReference type="EC" id="4.2.1.1" evidence="2"/>
<dbReference type="SUPFAM" id="SSF51069">
    <property type="entry name" value="Carbonic anhydrase"/>
    <property type="match status" value="1"/>
</dbReference>
<feature type="domain" description="Alpha-carbonic anhydrase" evidence="7">
    <location>
        <begin position="1"/>
        <end position="211"/>
    </location>
</feature>
<dbReference type="EMBL" id="JAJNUY010000020">
    <property type="protein sequence ID" value="MCD5563588.1"/>
    <property type="molecule type" value="Genomic_DNA"/>
</dbReference>
<protein>
    <recommendedName>
        <fullName evidence="2">carbonic anhydrase</fullName>
        <ecNumber evidence="2">4.2.1.1</ecNumber>
    </recommendedName>
</protein>
<dbReference type="GeneID" id="83714381"/>
<dbReference type="SMART" id="SM01057">
    <property type="entry name" value="Carb_anhydrase"/>
    <property type="match status" value="1"/>
</dbReference>
<dbReference type="Proteomes" id="UP001200334">
    <property type="component" value="Unassembled WGS sequence"/>
</dbReference>
<dbReference type="RefSeq" id="WP_003617037.1">
    <property type="nucleotide sequence ID" value="NZ_BJLO01000011.1"/>
</dbReference>
<evidence type="ECO:0000313" key="8">
    <source>
        <dbReference type="EMBL" id="AZA16631.1"/>
    </source>
</evidence>
<evidence type="ECO:0000259" key="7">
    <source>
        <dbReference type="PROSITE" id="PS51144"/>
    </source>
</evidence>